<dbReference type="OrthoDB" id="528635at2759"/>
<evidence type="ECO:0000256" key="5">
    <source>
        <dbReference type="ARBA" id="ARBA00035204"/>
    </source>
</evidence>
<dbReference type="PANTHER" id="PTHR45722">
    <property type="entry name" value="60S RIBOSOMAL PROTEIN L35"/>
    <property type="match status" value="1"/>
</dbReference>
<dbReference type="HAMAP" id="MF_00374">
    <property type="entry name" value="Ribosomal_uL29"/>
    <property type="match status" value="1"/>
</dbReference>
<comment type="subunit">
    <text evidence="2">Component of the large ribosomal subunit.</text>
</comment>
<name>A0A3Q0DXY1_CARSF</name>
<reference evidence="8" key="1">
    <citation type="submission" date="2025-08" db="UniProtKB">
        <authorList>
            <consortium name="RefSeq"/>
        </authorList>
    </citation>
    <scope>IDENTIFICATION</scope>
</reference>
<dbReference type="RefSeq" id="XP_021566890.1">
    <property type="nucleotide sequence ID" value="XM_021711215.1"/>
</dbReference>
<evidence type="ECO:0000256" key="4">
    <source>
        <dbReference type="ARBA" id="ARBA00023274"/>
    </source>
</evidence>
<accession>A0A3Q0DXY1</accession>
<protein>
    <recommendedName>
        <fullName evidence="5">Large ribosomal subunit protein uL29</fullName>
    </recommendedName>
    <alternativeName>
        <fullName evidence="6">60S ribosomal protein L35</fullName>
    </alternativeName>
</protein>
<dbReference type="Gene3D" id="1.10.287.470">
    <property type="entry name" value="Helix hairpin bin"/>
    <property type="match status" value="1"/>
</dbReference>
<dbReference type="Gene3D" id="1.10.287.310">
    <property type="match status" value="1"/>
</dbReference>
<keyword evidence="3" id="KW-0689">Ribosomal protein</keyword>
<evidence type="ECO:0000313" key="8">
    <source>
        <dbReference type="RefSeq" id="XP_021566890.1"/>
    </source>
</evidence>
<dbReference type="KEGG" id="csyr:110595436"/>
<dbReference type="CDD" id="cd00427">
    <property type="entry name" value="Ribosomal_L29_HIP"/>
    <property type="match status" value="1"/>
</dbReference>
<evidence type="ECO:0000256" key="6">
    <source>
        <dbReference type="ARBA" id="ARBA00035334"/>
    </source>
</evidence>
<feature type="non-terminal residue" evidence="8">
    <location>
        <position position="232"/>
    </location>
</feature>
<dbReference type="FunFam" id="6.10.250.3450:FF:000001">
    <property type="entry name" value="60S ribosomal protein L35"/>
    <property type="match status" value="1"/>
</dbReference>
<dbReference type="NCBIfam" id="TIGR00012">
    <property type="entry name" value="L29"/>
    <property type="match status" value="1"/>
</dbReference>
<dbReference type="GeneID" id="110595436"/>
<evidence type="ECO:0000256" key="3">
    <source>
        <dbReference type="ARBA" id="ARBA00022980"/>
    </source>
</evidence>
<dbReference type="Pfam" id="PF00831">
    <property type="entry name" value="Ribosomal_L29"/>
    <property type="match status" value="1"/>
</dbReference>
<dbReference type="GO" id="GO:0003729">
    <property type="term" value="F:mRNA binding"/>
    <property type="evidence" value="ECO:0007669"/>
    <property type="project" value="TreeGrafter"/>
</dbReference>
<dbReference type="Proteomes" id="UP000189704">
    <property type="component" value="Unplaced"/>
</dbReference>
<organism evidence="7 8">
    <name type="scientific">Carlito syrichta</name>
    <name type="common">Philippine tarsier</name>
    <name type="synonym">Tarsius syrichta</name>
    <dbReference type="NCBI Taxonomy" id="1868482"/>
    <lineage>
        <taxon>Eukaryota</taxon>
        <taxon>Metazoa</taxon>
        <taxon>Chordata</taxon>
        <taxon>Craniata</taxon>
        <taxon>Vertebrata</taxon>
        <taxon>Euteleostomi</taxon>
        <taxon>Mammalia</taxon>
        <taxon>Eutheria</taxon>
        <taxon>Euarchontoglires</taxon>
        <taxon>Primates</taxon>
        <taxon>Haplorrhini</taxon>
        <taxon>Tarsiiformes</taxon>
        <taxon>Tarsiidae</taxon>
        <taxon>Carlito</taxon>
    </lineage>
</organism>
<dbReference type="SUPFAM" id="SSF46561">
    <property type="entry name" value="Ribosomal protein L29 (L29p)"/>
    <property type="match status" value="1"/>
</dbReference>
<proteinExistence type="inferred from homology"/>
<keyword evidence="7" id="KW-1185">Reference proteome</keyword>
<evidence type="ECO:0000313" key="7">
    <source>
        <dbReference type="Proteomes" id="UP000189704"/>
    </source>
</evidence>
<gene>
    <name evidence="8" type="primary">LOC110595436</name>
</gene>
<dbReference type="InterPro" id="IPR001854">
    <property type="entry name" value="Ribosomal_uL29"/>
</dbReference>
<evidence type="ECO:0000256" key="2">
    <source>
        <dbReference type="ARBA" id="ARBA00011133"/>
    </source>
</evidence>
<dbReference type="InterPro" id="IPR045059">
    <property type="entry name" value="Ribosomal_uL29_euk"/>
</dbReference>
<dbReference type="PANTHER" id="PTHR45722:SF2">
    <property type="entry name" value="LARGE RIBOSOMAL SUBUNIT PROTEIN UL29-RELATED"/>
    <property type="match status" value="1"/>
</dbReference>
<dbReference type="FunFam" id="1.10.287.310:FF:000002">
    <property type="entry name" value="60S ribosomal protein L35"/>
    <property type="match status" value="1"/>
</dbReference>
<dbReference type="GO" id="GO:0000463">
    <property type="term" value="P:maturation of LSU-rRNA from tricistronic rRNA transcript (SSU-rRNA, 5.8S rRNA, LSU-rRNA)"/>
    <property type="evidence" value="ECO:0007669"/>
    <property type="project" value="InterPro"/>
</dbReference>
<dbReference type="Gene3D" id="6.10.250.3450">
    <property type="match status" value="1"/>
</dbReference>
<dbReference type="InterPro" id="IPR036049">
    <property type="entry name" value="Ribosomal_uL29_sf"/>
</dbReference>
<dbReference type="GO" id="GO:0003735">
    <property type="term" value="F:structural constituent of ribosome"/>
    <property type="evidence" value="ECO:0007669"/>
    <property type="project" value="InterPro"/>
</dbReference>
<comment type="similarity">
    <text evidence="1">Belongs to the universal ribosomal protein uL29 family.</text>
</comment>
<dbReference type="GO" id="GO:0006412">
    <property type="term" value="P:translation"/>
    <property type="evidence" value="ECO:0007669"/>
    <property type="project" value="InterPro"/>
</dbReference>
<evidence type="ECO:0000256" key="1">
    <source>
        <dbReference type="ARBA" id="ARBA00009254"/>
    </source>
</evidence>
<sequence>MSNTTTASLKAPLGEGLTSLQQSQCFSSPDRELLGREEMHDVNDSSVKKSASPTHPASNTDRALLLLEEYCKRLRKPEEQLLKNAVKKAAAVVVACAAVIKIKAPDFCSKKKELLKQLDELKAELSQLRVAKVTGSAASKLSKIRVTCKSIACVLTVINQTQKENLRKFLKGEKYKPLDLRPKKTRALCHWFNKHEENLKPKKQQWKEWSEHPWIKYNWLKKKERKKRKKEK</sequence>
<dbReference type="GO" id="GO:0022625">
    <property type="term" value="C:cytosolic large ribosomal subunit"/>
    <property type="evidence" value="ECO:0007669"/>
    <property type="project" value="InterPro"/>
</dbReference>
<dbReference type="AlphaFoldDB" id="A0A3Q0DXY1"/>
<keyword evidence="4" id="KW-0687">Ribonucleoprotein</keyword>